<keyword evidence="1" id="KW-0472">Membrane</keyword>
<comment type="caution">
    <text evidence="2">The sequence shown here is derived from an EMBL/GenBank/DDBJ whole genome shotgun (WGS) entry which is preliminary data.</text>
</comment>
<proteinExistence type="predicted"/>
<keyword evidence="1" id="KW-1133">Transmembrane helix</keyword>
<keyword evidence="3" id="KW-1185">Reference proteome</keyword>
<dbReference type="Proteomes" id="UP001596220">
    <property type="component" value="Unassembled WGS sequence"/>
</dbReference>
<reference evidence="3" key="1">
    <citation type="journal article" date="2019" name="Int. J. Syst. Evol. Microbiol.">
        <title>The Global Catalogue of Microorganisms (GCM) 10K type strain sequencing project: providing services to taxonomists for standard genome sequencing and annotation.</title>
        <authorList>
            <consortium name="The Broad Institute Genomics Platform"/>
            <consortium name="The Broad Institute Genome Sequencing Center for Infectious Disease"/>
            <person name="Wu L."/>
            <person name="Ma J."/>
        </authorList>
    </citation>
    <scope>NUCLEOTIDE SEQUENCE [LARGE SCALE GENOMIC DNA]</scope>
    <source>
        <strain evidence="3">CGMCC 4.7246</strain>
    </source>
</reference>
<accession>A0ABW1P641</accession>
<gene>
    <name evidence="2" type="ORF">ACFP3R_16560</name>
</gene>
<sequence length="52" mass="5837">MSPLDVILWPFDNPALTFAGDTTSWGEVVGFVTGALCVWLVARQNPLKWRYP</sequence>
<feature type="transmembrane region" description="Helical" evidence="1">
    <location>
        <begin position="24"/>
        <end position="42"/>
    </location>
</feature>
<name>A0ABW1P641_9PSEU</name>
<evidence type="ECO:0008006" key="4">
    <source>
        <dbReference type="Google" id="ProtNLM"/>
    </source>
</evidence>
<evidence type="ECO:0000313" key="2">
    <source>
        <dbReference type="EMBL" id="MFC6090893.1"/>
    </source>
</evidence>
<dbReference type="EMBL" id="JBHSQO010000014">
    <property type="protein sequence ID" value="MFC6090893.1"/>
    <property type="molecule type" value="Genomic_DNA"/>
</dbReference>
<evidence type="ECO:0000313" key="3">
    <source>
        <dbReference type="Proteomes" id="UP001596220"/>
    </source>
</evidence>
<evidence type="ECO:0000256" key="1">
    <source>
        <dbReference type="SAM" id="Phobius"/>
    </source>
</evidence>
<dbReference type="RefSeq" id="WP_380637093.1">
    <property type="nucleotide sequence ID" value="NZ_JBHSQO010000014.1"/>
</dbReference>
<keyword evidence="1" id="KW-0812">Transmembrane</keyword>
<protein>
    <recommendedName>
        <fullName evidence="4">Prolipoprotein diacylglyceryl transferase</fullName>
    </recommendedName>
</protein>
<organism evidence="2 3">
    <name type="scientific">Saccharothrix lopnurensis</name>
    <dbReference type="NCBI Taxonomy" id="1670621"/>
    <lineage>
        <taxon>Bacteria</taxon>
        <taxon>Bacillati</taxon>
        <taxon>Actinomycetota</taxon>
        <taxon>Actinomycetes</taxon>
        <taxon>Pseudonocardiales</taxon>
        <taxon>Pseudonocardiaceae</taxon>
        <taxon>Saccharothrix</taxon>
    </lineage>
</organism>